<evidence type="ECO:0000256" key="1">
    <source>
        <dbReference type="SAM" id="MobiDB-lite"/>
    </source>
</evidence>
<keyword evidence="2" id="KW-1185">Reference proteome</keyword>
<protein>
    <submittedName>
        <fullName evidence="3">Uncharacterized protein LOC121106313 isoform X2</fullName>
    </submittedName>
</protein>
<organism evidence="2 3">
    <name type="scientific">Ursus maritimus</name>
    <name type="common">Polar bear</name>
    <name type="synonym">Thalarctos maritimus</name>
    <dbReference type="NCBI Taxonomy" id="29073"/>
    <lineage>
        <taxon>Eukaryota</taxon>
        <taxon>Metazoa</taxon>
        <taxon>Chordata</taxon>
        <taxon>Craniata</taxon>
        <taxon>Vertebrata</taxon>
        <taxon>Euteleostomi</taxon>
        <taxon>Mammalia</taxon>
        <taxon>Eutheria</taxon>
        <taxon>Laurasiatheria</taxon>
        <taxon>Carnivora</taxon>
        <taxon>Caniformia</taxon>
        <taxon>Ursidae</taxon>
        <taxon>Ursus</taxon>
    </lineage>
</organism>
<sequence length="199" mass="20815">MRGSRLQVEEEEPPTAGPTPSGFQPPELAPLSRSRSSPVSRVTHLTDREGPPTCPSATSHPAPVTGAKGLPTTKRGPKGPSLIFCELFFHGDIACRPSRWRDACGQDPGSDASGHGNRAGFPCSRLERCSLFSRRPGSSCPLLHPWACPASAVPPAQAGRAALASLPLSCAHSALTRSPDIPADRPSAAALLAESVRKC</sequence>
<feature type="compositionally biased region" description="Low complexity" evidence="1">
    <location>
        <begin position="32"/>
        <end position="42"/>
    </location>
</feature>
<feature type="region of interest" description="Disordered" evidence="1">
    <location>
        <begin position="1"/>
        <end position="75"/>
    </location>
</feature>
<dbReference type="RefSeq" id="XP_040501337.1">
    <property type="nucleotide sequence ID" value="XM_040645403.1"/>
</dbReference>
<accession>A0A8M1H2D5</accession>
<evidence type="ECO:0000313" key="2">
    <source>
        <dbReference type="Proteomes" id="UP000261680"/>
    </source>
</evidence>
<proteinExistence type="predicted"/>
<dbReference type="Proteomes" id="UP000261680">
    <property type="component" value="Unplaced"/>
</dbReference>
<name>A0A8M1H2D5_URSMA</name>
<evidence type="ECO:0000313" key="3">
    <source>
        <dbReference type="RefSeq" id="XP_040501337.1"/>
    </source>
</evidence>
<dbReference type="GeneID" id="121106313"/>
<reference evidence="3" key="1">
    <citation type="submission" date="2025-08" db="UniProtKB">
        <authorList>
            <consortium name="RefSeq"/>
        </authorList>
    </citation>
    <scope>IDENTIFICATION</scope>
    <source>
        <tissue evidence="3">Whole blood</tissue>
    </source>
</reference>
<dbReference type="AlphaFoldDB" id="A0A8M1H2D5"/>
<gene>
    <name evidence="3" type="primary">LOC121106313</name>
</gene>